<dbReference type="Proteomes" id="UP000789831">
    <property type="component" value="Unassembled WGS sequence"/>
</dbReference>
<name>A0A9N9AZ79_9GLOM</name>
<evidence type="ECO:0000313" key="3">
    <source>
        <dbReference type="Proteomes" id="UP000789831"/>
    </source>
</evidence>
<dbReference type="AlphaFoldDB" id="A0A9N9AZ79"/>
<accession>A0A9N9AZ79</accession>
<sequence>MKLFHAETGKRLVVRNSIDGEPIPVDKSSNKKVKKAGKKKDKDSSMLKKKLIKELESPSSSSSTISQTKTITNSGNFTDLYNAITKAEERTDITNQEVIRCIFCIWKRT</sequence>
<proteinExistence type="predicted"/>
<feature type="compositionally biased region" description="Basic residues" evidence="1">
    <location>
        <begin position="30"/>
        <end position="39"/>
    </location>
</feature>
<protein>
    <submittedName>
        <fullName evidence="2">7930_t:CDS:1</fullName>
    </submittedName>
</protein>
<dbReference type="EMBL" id="CAJVPL010001063">
    <property type="protein sequence ID" value="CAG8550320.1"/>
    <property type="molecule type" value="Genomic_DNA"/>
</dbReference>
<feature type="region of interest" description="Disordered" evidence="1">
    <location>
        <begin position="20"/>
        <end position="47"/>
    </location>
</feature>
<gene>
    <name evidence="2" type="ORF">AGERDE_LOCUS6633</name>
</gene>
<keyword evidence="3" id="KW-1185">Reference proteome</keyword>
<comment type="caution">
    <text evidence="2">The sequence shown here is derived from an EMBL/GenBank/DDBJ whole genome shotgun (WGS) entry which is preliminary data.</text>
</comment>
<dbReference type="OrthoDB" id="2395307at2759"/>
<organism evidence="2 3">
    <name type="scientific">Ambispora gerdemannii</name>
    <dbReference type="NCBI Taxonomy" id="144530"/>
    <lineage>
        <taxon>Eukaryota</taxon>
        <taxon>Fungi</taxon>
        <taxon>Fungi incertae sedis</taxon>
        <taxon>Mucoromycota</taxon>
        <taxon>Glomeromycotina</taxon>
        <taxon>Glomeromycetes</taxon>
        <taxon>Archaeosporales</taxon>
        <taxon>Ambisporaceae</taxon>
        <taxon>Ambispora</taxon>
    </lineage>
</organism>
<evidence type="ECO:0000313" key="2">
    <source>
        <dbReference type="EMBL" id="CAG8550320.1"/>
    </source>
</evidence>
<reference evidence="2" key="1">
    <citation type="submission" date="2021-06" db="EMBL/GenBank/DDBJ databases">
        <authorList>
            <person name="Kallberg Y."/>
            <person name="Tangrot J."/>
            <person name="Rosling A."/>
        </authorList>
    </citation>
    <scope>NUCLEOTIDE SEQUENCE</scope>
    <source>
        <strain evidence="2">MT106</strain>
    </source>
</reference>
<evidence type="ECO:0000256" key="1">
    <source>
        <dbReference type="SAM" id="MobiDB-lite"/>
    </source>
</evidence>